<dbReference type="VEuPathDB" id="FungiDB:A1O9_01757"/>
<accession>A0A072PUQ3</accession>
<evidence type="ECO:0000313" key="3">
    <source>
        <dbReference type="Proteomes" id="UP000027920"/>
    </source>
</evidence>
<feature type="chain" id="PRO_5001683759" evidence="1">
    <location>
        <begin position="29"/>
        <end position="618"/>
    </location>
</feature>
<keyword evidence="1" id="KW-0732">Signal</keyword>
<dbReference type="Proteomes" id="UP000027920">
    <property type="component" value="Unassembled WGS sequence"/>
</dbReference>
<evidence type="ECO:0000256" key="1">
    <source>
        <dbReference type="SAM" id="SignalP"/>
    </source>
</evidence>
<organism evidence="2 3">
    <name type="scientific">Exophiala aquamarina CBS 119918</name>
    <dbReference type="NCBI Taxonomy" id="1182545"/>
    <lineage>
        <taxon>Eukaryota</taxon>
        <taxon>Fungi</taxon>
        <taxon>Dikarya</taxon>
        <taxon>Ascomycota</taxon>
        <taxon>Pezizomycotina</taxon>
        <taxon>Eurotiomycetes</taxon>
        <taxon>Chaetothyriomycetidae</taxon>
        <taxon>Chaetothyriales</taxon>
        <taxon>Herpotrichiellaceae</taxon>
        <taxon>Exophiala</taxon>
    </lineage>
</organism>
<evidence type="ECO:0000313" key="2">
    <source>
        <dbReference type="EMBL" id="KEF63779.1"/>
    </source>
</evidence>
<comment type="caution">
    <text evidence="2">The sequence shown here is derived from an EMBL/GenBank/DDBJ whole genome shotgun (WGS) entry which is preliminary data.</text>
</comment>
<keyword evidence="3" id="KW-1185">Reference proteome</keyword>
<name>A0A072PUQ3_9EURO</name>
<dbReference type="HOGENOM" id="CLU_442135_0_0_1"/>
<reference evidence="2 3" key="1">
    <citation type="submission" date="2013-03" db="EMBL/GenBank/DDBJ databases">
        <title>The Genome Sequence of Exophiala aquamarina CBS 119918.</title>
        <authorList>
            <consortium name="The Broad Institute Genomics Platform"/>
            <person name="Cuomo C."/>
            <person name="de Hoog S."/>
            <person name="Gorbushina A."/>
            <person name="Walker B."/>
            <person name="Young S.K."/>
            <person name="Zeng Q."/>
            <person name="Gargeya S."/>
            <person name="Fitzgerald M."/>
            <person name="Haas B."/>
            <person name="Abouelleil A."/>
            <person name="Allen A.W."/>
            <person name="Alvarado L."/>
            <person name="Arachchi H.M."/>
            <person name="Berlin A.M."/>
            <person name="Chapman S.B."/>
            <person name="Gainer-Dewar J."/>
            <person name="Goldberg J."/>
            <person name="Griggs A."/>
            <person name="Gujja S."/>
            <person name="Hansen M."/>
            <person name="Howarth C."/>
            <person name="Imamovic A."/>
            <person name="Ireland A."/>
            <person name="Larimer J."/>
            <person name="McCowan C."/>
            <person name="Murphy C."/>
            <person name="Pearson M."/>
            <person name="Poon T.W."/>
            <person name="Priest M."/>
            <person name="Roberts A."/>
            <person name="Saif S."/>
            <person name="Shea T."/>
            <person name="Sisk P."/>
            <person name="Sykes S."/>
            <person name="Wortman J."/>
            <person name="Nusbaum C."/>
            <person name="Birren B."/>
        </authorList>
    </citation>
    <scope>NUCLEOTIDE SEQUENCE [LARGE SCALE GENOMIC DNA]</scope>
    <source>
        <strain evidence="2 3">CBS 119918</strain>
    </source>
</reference>
<dbReference type="OrthoDB" id="4126938at2759"/>
<dbReference type="RefSeq" id="XP_013266369.1">
    <property type="nucleotide sequence ID" value="XM_013410915.1"/>
</dbReference>
<protein>
    <submittedName>
        <fullName evidence="2">Uncharacterized protein</fullName>
    </submittedName>
</protein>
<dbReference type="GeneID" id="25276703"/>
<dbReference type="AlphaFoldDB" id="A0A072PUQ3"/>
<dbReference type="EMBL" id="AMGV01000001">
    <property type="protein sequence ID" value="KEF63779.1"/>
    <property type="molecule type" value="Genomic_DNA"/>
</dbReference>
<proteinExistence type="predicted"/>
<feature type="signal peptide" evidence="1">
    <location>
        <begin position="1"/>
        <end position="28"/>
    </location>
</feature>
<sequence>MAGRNTGRLLSLNVAILFLHLLISTISATPFDSSSSVVDTSIYHPTTLITISTAAPNTNFDISSITFFDHALKAREDEAEADKNDWYLNCAGDHKLSLQFCEQLTYDYFCRLHELNHGGHDRNIMCEAACTCKKGHPTPGCSYVRGRCYDSQAETEQFEQFLKDPINKIAPDIDDLQTTHDDGLQARTENPIFDTQNQEADTFSSGPVLSALETVEQDVDQPLDDSANPDLLPLLRQRDTEQALHDFALVCIQRDWTNICAGNPYKYSCDQNGRVSYRRLDLYCDAICGCVDLVAKPRCFRHGKWLTTCLAKLDSREIAGNEHSSLQVATENIAETPPTPGDLPMYCGIDGTADTRLTQFCSEHQYHCTLSIVDGHAKSFLRSNSETVDQCANNCHCVGSAVRAEFESHHAMQQIEERSDAEVEQSFNASMSQSTGLSVFYCIKHHAQTYIWEIDFRLIEFCQNENFVCAGQSPNDSPGFPPVAALRTQSAKYPKCFERCYCVHFENHNTVWKRSEEIFDMGVEGHRSIDSGIVSGEDVPNTSEARDYVLTCVNGKDDLAAFCARFWAYHCSEIGVLHHDNIGDPDDMSRSYCDISCRCLDQRPHEEDKDEAGTGSGN</sequence>
<gene>
    <name evidence="2" type="ORF">A1O9_01757</name>
</gene>